<keyword evidence="7 10" id="KW-0472">Membrane</keyword>
<feature type="domain" description="TonB-dependent receptor plug" evidence="13">
    <location>
        <begin position="121"/>
        <end position="227"/>
    </location>
</feature>
<accession>A0A3R6IVD2</accession>
<dbReference type="PANTHER" id="PTHR30069">
    <property type="entry name" value="TONB-DEPENDENT OUTER MEMBRANE RECEPTOR"/>
    <property type="match status" value="1"/>
</dbReference>
<comment type="caution">
    <text evidence="14">The sequence shown here is derived from an EMBL/GenBank/DDBJ whole genome shotgun (WGS) entry which is preliminary data.</text>
</comment>
<evidence type="ECO:0000256" key="10">
    <source>
        <dbReference type="RuleBase" id="RU003357"/>
    </source>
</evidence>
<evidence type="ECO:0000256" key="11">
    <source>
        <dbReference type="SAM" id="SignalP"/>
    </source>
</evidence>
<dbReference type="GO" id="GO:0009279">
    <property type="term" value="C:cell outer membrane"/>
    <property type="evidence" value="ECO:0007669"/>
    <property type="project" value="UniProtKB-SubCell"/>
</dbReference>
<keyword evidence="15" id="KW-1185">Reference proteome</keyword>
<evidence type="ECO:0000313" key="15">
    <source>
        <dbReference type="Proteomes" id="UP000286598"/>
    </source>
</evidence>
<dbReference type="InterPro" id="IPR008969">
    <property type="entry name" value="CarboxyPept-like_regulatory"/>
</dbReference>
<organism evidence="14 15">
    <name type="scientific">Leyella stercorea</name>
    <dbReference type="NCBI Taxonomy" id="363265"/>
    <lineage>
        <taxon>Bacteria</taxon>
        <taxon>Pseudomonadati</taxon>
        <taxon>Bacteroidota</taxon>
        <taxon>Bacteroidia</taxon>
        <taxon>Bacteroidales</taxon>
        <taxon>Prevotellaceae</taxon>
        <taxon>Leyella</taxon>
    </lineage>
</organism>
<evidence type="ECO:0000256" key="8">
    <source>
        <dbReference type="ARBA" id="ARBA00023170"/>
    </source>
</evidence>
<dbReference type="InterPro" id="IPR039426">
    <property type="entry name" value="TonB-dep_rcpt-like"/>
</dbReference>
<keyword evidence="4" id="KW-0812">Transmembrane</keyword>
<dbReference type="OrthoDB" id="1151166at2"/>
<dbReference type="Pfam" id="PF13715">
    <property type="entry name" value="CarbopepD_reg_2"/>
    <property type="match status" value="1"/>
</dbReference>
<comment type="subcellular location">
    <subcellularLocation>
        <location evidence="1">Cell outer membrane</location>
        <topology evidence="1">Multi-pass membrane protein</topology>
    </subcellularLocation>
</comment>
<dbReference type="PANTHER" id="PTHR30069:SF29">
    <property type="entry name" value="HEMOGLOBIN AND HEMOGLOBIN-HAPTOGLOBIN-BINDING PROTEIN 1-RELATED"/>
    <property type="match status" value="1"/>
</dbReference>
<evidence type="ECO:0000313" key="14">
    <source>
        <dbReference type="EMBL" id="RHK51800.1"/>
    </source>
</evidence>
<proteinExistence type="inferred from homology"/>
<dbReference type="GO" id="GO:0015344">
    <property type="term" value="F:siderophore uptake transmembrane transporter activity"/>
    <property type="evidence" value="ECO:0007669"/>
    <property type="project" value="TreeGrafter"/>
</dbReference>
<evidence type="ECO:0000256" key="2">
    <source>
        <dbReference type="ARBA" id="ARBA00022448"/>
    </source>
</evidence>
<comment type="similarity">
    <text evidence="10">Belongs to the TonB-dependent receptor family.</text>
</comment>
<evidence type="ECO:0000256" key="5">
    <source>
        <dbReference type="ARBA" id="ARBA00022729"/>
    </source>
</evidence>
<evidence type="ECO:0000256" key="3">
    <source>
        <dbReference type="ARBA" id="ARBA00022452"/>
    </source>
</evidence>
<keyword evidence="6 10" id="KW-0798">TonB box</keyword>
<dbReference type="InterPro" id="IPR000531">
    <property type="entry name" value="Beta-barrel_TonB"/>
</dbReference>
<dbReference type="GO" id="GO:0044718">
    <property type="term" value="P:siderophore transmembrane transport"/>
    <property type="evidence" value="ECO:0007669"/>
    <property type="project" value="TreeGrafter"/>
</dbReference>
<keyword evidence="2" id="KW-0813">Transport</keyword>
<dbReference type="Proteomes" id="UP000286598">
    <property type="component" value="Unassembled WGS sequence"/>
</dbReference>
<evidence type="ECO:0000256" key="7">
    <source>
        <dbReference type="ARBA" id="ARBA00023136"/>
    </source>
</evidence>
<keyword evidence="3" id="KW-1134">Transmembrane beta strand</keyword>
<name>A0A3R6IVD2_9BACT</name>
<keyword evidence="9" id="KW-0998">Cell outer membrane</keyword>
<feature type="domain" description="TonB-dependent receptor-like beta-barrel" evidence="12">
    <location>
        <begin position="310"/>
        <end position="945"/>
    </location>
</feature>
<evidence type="ECO:0000256" key="9">
    <source>
        <dbReference type="ARBA" id="ARBA00023237"/>
    </source>
</evidence>
<dbReference type="EMBL" id="QRNO01000012">
    <property type="protein sequence ID" value="RHK51800.1"/>
    <property type="molecule type" value="Genomic_DNA"/>
</dbReference>
<keyword evidence="8 14" id="KW-0675">Receptor</keyword>
<evidence type="ECO:0000256" key="1">
    <source>
        <dbReference type="ARBA" id="ARBA00004571"/>
    </source>
</evidence>
<dbReference type="Gene3D" id="2.60.40.1120">
    <property type="entry name" value="Carboxypeptidase-like, regulatory domain"/>
    <property type="match status" value="1"/>
</dbReference>
<dbReference type="AlphaFoldDB" id="A0A3R6IVD2"/>
<dbReference type="InterPro" id="IPR012910">
    <property type="entry name" value="Plug_dom"/>
</dbReference>
<gene>
    <name evidence="14" type="ORF">DW060_03825</name>
</gene>
<feature type="signal peptide" evidence="11">
    <location>
        <begin position="1"/>
        <end position="19"/>
    </location>
</feature>
<dbReference type="Pfam" id="PF00593">
    <property type="entry name" value="TonB_dep_Rec_b-barrel"/>
    <property type="match status" value="1"/>
</dbReference>
<dbReference type="InterPro" id="IPR036942">
    <property type="entry name" value="Beta-barrel_TonB_sf"/>
</dbReference>
<evidence type="ECO:0000259" key="13">
    <source>
        <dbReference type="Pfam" id="PF07715"/>
    </source>
</evidence>
<protein>
    <submittedName>
        <fullName evidence="14">TonB-dependent receptor</fullName>
    </submittedName>
</protein>
<dbReference type="Gene3D" id="2.170.130.10">
    <property type="entry name" value="TonB-dependent receptor, plug domain"/>
    <property type="match status" value="1"/>
</dbReference>
<dbReference type="SUPFAM" id="SSF56935">
    <property type="entry name" value="Porins"/>
    <property type="match status" value="1"/>
</dbReference>
<evidence type="ECO:0000256" key="4">
    <source>
        <dbReference type="ARBA" id="ARBA00022692"/>
    </source>
</evidence>
<feature type="chain" id="PRO_5018526206" evidence="11">
    <location>
        <begin position="20"/>
        <end position="983"/>
    </location>
</feature>
<dbReference type="InterPro" id="IPR037066">
    <property type="entry name" value="Plug_dom_sf"/>
</dbReference>
<dbReference type="SUPFAM" id="SSF49464">
    <property type="entry name" value="Carboxypeptidase regulatory domain-like"/>
    <property type="match status" value="1"/>
</dbReference>
<sequence>MRKAITLLLFLIISAAAIADNIRFKVSGHVLDNRTMQPIQYAIVKVSNLELWAATDANGMFIIENVPQGTVSIEVSTLGYVTRTVQFNIRHNTDLKNIRLKEANLSIPGVEVTARKRSTMGTTTYSIDRTTLDHSQALSLNDIMALLPGGQTVNSTLTDDSRLALRSTTGEKGNASFGTAIEIDGMRLNNNASMSETQSASTRNISTSNIESIEVIAGIPGVEYGDISNGMVKVNTRRGHTPWIVEASMNPYTRQVALTKGLALAHNAGTLNFSIEHAQSFTDITSPHTAYSRNILSTTYNKVFRMKGSSLNLTAGLTGNIGGYNSEADPDAFRDTYQRQRDNQLRANMMLDWLYNSRSSGVFNITLQAAFSTADRRSDNNTNTSSSSTQANLHTTTNGYAIAQDYADGMGTGSIILSPTGYWYVRSFNDQKLQSLQLKLKGEWTRRILSAVNKLTVGTELNSTRNNGHGTYYDDMRLAPTWRPYDYSLLPTMHSLAMFIEERLTMGRLMLVGGLRNDITIISGSEYGTAASLSPRFNARYNIIKGRNVSLTLHAGYGKSVKLPSFQVLYPADTYTDRLVFTPGSTADGKAYYAYYTNVQRAIYNSNLKWQHSNQMEAGLEAMVGKARLSLSAYWNRTYNPYQTLNVYSPFAYNQTSQSALEGCSIAAADRIYSVDPSTGVISVTSATNGNTVNLPYSIRRTYTANRQYVNGSPVTRYGLEWVAEMPIINNHHTLGLSLRIDGKYYHYRGTDNTLIAGCPNGIGDQAEGSGTQPLIGYYVGSNVASASTTSTPTVSNGMMNKGCSLNTTLTARIPRLRLIMTMRLEATMLNYRRNLSSNRTTIALNEAGDVTGTKYVGQTDHYVAVYPKYYSTWDNPSERIPYAEALLAAKDNNPTLYRQLCDLIVRSNTAYYFNPQNISAYYSANFSVTKEIGRWVSLSFYANNFFNNLASVRNKQTGLKTSLFDSGYIPKFYYGASVRVKL</sequence>
<reference evidence="14 15" key="1">
    <citation type="submission" date="2018-08" db="EMBL/GenBank/DDBJ databases">
        <title>A genome reference for cultivated species of the human gut microbiota.</title>
        <authorList>
            <person name="Zou Y."/>
            <person name="Xue W."/>
            <person name="Luo G."/>
        </authorList>
    </citation>
    <scope>NUCLEOTIDE SEQUENCE [LARGE SCALE GENOMIC DNA]</scope>
    <source>
        <strain evidence="14 15">AF42-9</strain>
    </source>
</reference>
<keyword evidence="5 11" id="KW-0732">Signal</keyword>
<evidence type="ECO:0000256" key="6">
    <source>
        <dbReference type="ARBA" id="ARBA00023077"/>
    </source>
</evidence>
<dbReference type="Pfam" id="PF07715">
    <property type="entry name" value="Plug"/>
    <property type="match status" value="1"/>
</dbReference>
<evidence type="ECO:0000259" key="12">
    <source>
        <dbReference type="Pfam" id="PF00593"/>
    </source>
</evidence>
<dbReference type="Gene3D" id="2.40.170.20">
    <property type="entry name" value="TonB-dependent receptor, beta-barrel domain"/>
    <property type="match status" value="1"/>
</dbReference>